<name>A0A5B8MP18_9CHLO</name>
<gene>
    <name evidence="2" type="ORF">A3770_07p47910</name>
</gene>
<organism evidence="2 3">
    <name type="scientific">Chloropicon primus</name>
    <dbReference type="NCBI Taxonomy" id="1764295"/>
    <lineage>
        <taxon>Eukaryota</taxon>
        <taxon>Viridiplantae</taxon>
        <taxon>Chlorophyta</taxon>
        <taxon>Chloropicophyceae</taxon>
        <taxon>Chloropicales</taxon>
        <taxon>Chloropicaceae</taxon>
        <taxon>Chloropicon</taxon>
    </lineage>
</organism>
<evidence type="ECO:0000256" key="1">
    <source>
        <dbReference type="SAM" id="MobiDB-lite"/>
    </source>
</evidence>
<dbReference type="Gene3D" id="3.40.30.10">
    <property type="entry name" value="Glutaredoxin"/>
    <property type="match status" value="1"/>
</dbReference>
<dbReference type="OrthoDB" id="537420at2759"/>
<reference evidence="2 3" key="1">
    <citation type="submission" date="2018-07" db="EMBL/GenBank/DDBJ databases">
        <title>The complete nuclear genome of the prasinophyte Chloropicon primus (CCMP1205).</title>
        <authorList>
            <person name="Pombert J.-F."/>
            <person name="Otis C."/>
            <person name="Turmel M."/>
            <person name="Lemieux C."/>
        </authorList>
    </citation>
    <scope>NUCLEOTIDE SEQUENCE [LARGE SCALE GENOMIC DNA]</scope>
    <source>
        <strain evidence="2 3">CCMP1205</strain>
    </source>
</reference>
<accession>A0A5B8MP18</accession>
<dbReference type="STRING" id="1764295.A0A5B8MP18"/>
<sequence length="172" mass="17987">MSPVAARARSTARSVAPKGCAPRAARTTTTTTTRRPRRVLVARADPEDVGGAEADEFLGGAAGKFISGLTEFVQSSPINQGKIWLAKTQAGDYDAETTKNELQDIISSNPVVMFRGKALRAELAERTGRTSVPNTFIGGEGIGGCNDGPGIMTLKEEGKLVPMLQAVGALDA</sequence>
<evidence type="ECO:0000313" key="3">
    <source>
        <dbReference type="Proteomes" id="UP000316726"/>
    </source>
</evidence>
<dbReference type="SUPFAM" id="SSF52833">
    <property type="entry name" value="Thioredoxin-like"/>
    <property type="match status" value="1"/>
</dbReference>
<evidence type="ECO:0000313" key="2">
    <source>
        <dbReference type="EMBL" id="QDZ22273.1"/>
    </source>
</evidence>
<dbReference type="Proteomes" id="UP000316726">
    <property type="component" value="Chromosome 7"/>
</dbReference>
<dbReference type="PROSITE" id="PS51354">
    <property type="entry name" value="GLUTAREDOXIN_2"/>
    <property type="match status" value="1"/>
</dbReference>
<proteinExistence type="predicted"/>
<dbReference type="EMBL" id="CP031040">
    <property type="protein sequence ID" value="QDZ22273.1"/>
    <property type="molecule type" value="Genomic_DNA"/>
</dbReference>
<keyword evidence="3" id="KW-1185">Reference proteome</keyword>
<dbReference type="AlphaFoldDB" id="A0A5B8MP18"/>
<feature type="region of interest" description="Disordered" evidence="1">
    <location>
        <begin position="1"/>
        <end position="35"/>
    </location>
</feature>
<feature type="compositionally biased region" description="Low complexity" evidence="1">
    <location>
        <begin position="1"/>
        <end position="33"/>
    </location>
</feature>
<protein>
    <submittedName>
        <fullName evidence="2">Uncharacterized protein</fullName>
    </submittedName>
</protein>
<dbReference type="InterPro" id="IPR036249">
    <property type="entry name" value="Thioredoxin-like_sf"/>
</dbReference>